<feature type="transmembrane region" description="Helical" evidence="4">
    <location>
        <begin position="160"/>
        <end position="183"/>
    </location>
</feature>
<feature type="transmembrane region" description="Helical" evidence="4">
    <location>
        <begin position="33"/>
        <end position="51"/>
    </location>
</feature>
<dbReference type="GO" id="GO:0043565">
    <property type="term" value="F:sequence-specific DNA binding"/>
    <property type="evidence" value="ECO:0007669"/>
    <property type="project" value="InterPro"/>
</dbReference>
<feature type="domain" description="HTH araC/xylS-type" evidence="5">
    <location>
        <begin position="255"/>
        <end position="357"/>
    </location>
</feature>
<dbReference type="InterPro" id="IPR009057">
    <property type="entry name" value="Homeodomain-like_sf"/>
</dbReference>
<keyword evidence="2 6" id="KW-0238">DNA-binding</keyword>
<keyword evidence="4" id="KW-1133">Transmembrane helix</keyword>
<dbReference type="InterPro" id="IPR018062">
    <property type="entry name" value="HTH_AraC-typ_CS"/>
</dbReference>
<sequence length="365" mass="42359">MLIYLIYAAIAVFNILSIQLYRSLPLKTGLERILIYLTCTLFLHNFFAAIFRDFISGYRYVDVGAPFGLLYGPYLYYGYLTLKGKKIHRRIIFTHSLPFIIAALIYLVFLSMEPFRLNYGKYYYVGLYSSFGLSWIIYPLVVLIKGNISDILNLEMKRLYYYFIVMLLILAAIIIPSIMSTLVDDHANKTPLSGNIIYVIMLVGSALIYEYYLQSLKKFMHRGSSGLLGSNSRKSLLPPKRTESLNPAVHSPFQSKILSYLEDKVYLDPDFTVDRMVKDLKIPRPVIVQFFREFFKKNVLKTINTLRIEEVCSELIKKDFDMNIDELALRCGFSSRASFYRNFNNEKQCSPIEYREKHLAKIASS</sequence>
<dbReference type="Proteomes" id="UP000236731">
    <property type="component" value="Unassembled WGS sequence"/>
</dbReference>
<gene>
    <name evidence="6" type="ORF">SAMN05421877_10671</name>
</gene>
<keyword evidence="1" id="KW-0805">Transcription regulation</keyword>
<dbReference type="PROSITE" id="PS01124">
    <property type="entry name" value="HTH_ARAC_FAMILY_2"/>
    <property type="match status" value="1"/>
</dbReference>
<name>A0A1H5YNJ3_9SPHI</name>
<feature type="transmembrane region" description="Helical" evidence="4">
    <location>
        <begin position="195"/>
        <end position="213"/>
    </location>
</feature>
<evidence type="ECO:0000256" key="1">
    <source>
        <dbReference type="ARBA" id="ARBA00023015"/>
    </source>
</evidence>
<keyword evidence="4" id="KW-0812">Transmembrane</keyword>
<feature type="transmembrane region" description="Helical" evidence="4">
    <location>
        <begin position="122"/>
        <end position="148"/>
    </location>
</feature>
<dbReference type="Pfam" id="PF12833">
    <property type="entry name" value="HTH_18"/>
    <property type="match status" value="1"/>
</dbReference>
<dbReference type="PANTHER" id="PTHR43280:SF2">
    <property type="entry name" value="HTH-TYPE TRANSCRIPTIONAL REGULATOR EXSA"/>
    <property type="match status" value="1"/>
</dbReference>
<dbReference type="PANTHER" id="PTHR43280">
    <property type="entry name" value="ARAC-FAMILY TRANSCRIPTIONAL REGULATOR"/>
    <property type="match status" value="1"/>
</dbReference>
<dbReference type="EMBL" id="FNUT01000006">
    <property type="protein sequence ID" value="SEG25719.1"/>
    <property type="molecule type" value="Genomic_DNA"/>
</dbReference>
<evidence type="ECO:0000256" key="3">
    <source>
        <dbReference type="ARBA" id="ARBA00023163"/>
    </source>
</evidence>
<dbReference type="SMART" id="SM00342">
    <property type="entry name" value="HTH_ARAC"/>
    <property type="match status" value="1"/>
</dbReference>
<proteinExistence type="predicted"/>
<dbReference type="PROSITE" id="PS00041">
    <property type="entry name" value="HTH_ARAC_FAMILY_1"/>
    <property type="match status" value="1"/>
</dbReference>
<organism evidence="6 7">
    <name type="scientific">Sphingobacterium lactis</name>
    <dbReference type="NCBI Taxonomy" id="797291"/>
    <lineage>
        <taxon>Bacteria</taxon>
        <taxon>Pseudomonadati</taxon>
        <taxon>Bacteroidota</taxon>
        <taxon>Sphingobacteriia</taxon>
        <taxon>Sphingobacteriales</taxon>
        <taxon>Sphingobacteriaceae</taxon>
        <taxon>Sphingobacterium</taxon>
    </lineage>
</organism>
<keyword evidence="7" id="KW-1185">Reference proteome</keyword>
<dbReference type="SUPFAM" id="SSF46689">
    <property type="entry name" value="Homeodomain-like"/>
    <property type="match status" value="1"/>
</dbReference>
<dbReference type="AlphaFoldDB" id="A0A1H5YNJ3"/>
<evidence type="ECO:0000313" key="7">
    <source>
        <dbReference type="Proteomes" id="UP000236731"/>
    </source>
</evidence>
<feature type="transmembrane region" description="Helical" evidence="4">
    <location>
        <begin position="63"/>
        <end position="80"/>
    </location>
</feature>
<keyword evidence="4" id="KW-0472">Membrane</keyword>
<feature type="transmembrane region" description="Helical" evidence="4">
    <location>
        <begin position="6"/>
        <end position="21"/>
    </location>
</feature>
<accession>A0A1H5YNJ3</accession>
<dbReference type="GO" id="GO:0003700">
    <property type="term" value="F:DNA-binding transcription factor activity"/>
    <property type="evidence" value="ECO:0007669"/>
    <property type="project" value="InterPro"/>
</dbReference>
<dbReference type="InterPro" id="IPR018060">
    <property type="entry name" value="HTH_AraC"/>
</dbReference>
<evidence type="ECO:0000256" key="2">
    <source>
        <dbReference type="ARBA" id="ARBA00023125"/>
    </source>
</evidence>
<evidence type="ECO:0000313" key="6">
    <source>
        <dbReference type="EMBL" id="SEG25719.1"/>
    </source>
</evidence>
<protein>
    <submittedName>
        <fullName evidence="6">AraC-type DNA-binding protein</fullName>
    </submittedName>
</protein>
<reference evidence="7" key="1">
    <citation type="submission" date="2016-10" db="EMBL/GenBank/DDBJ databases">
        <authorList>
            <person name="Varghese N."/>
            <person name="Submissions S."/>
        </authorList>
    </citation>
    <scope>NUCLEOTIDE SEQUENCE [LARGE SCALE GENOMIC DNA]</scope>
    <source>
        <strain evidence="7">DSM 22361</strain>
    </source>
</reference>
<evidence type="ECO:0000256" key="4">
    <source>
        <dbReference type="SAM" id="Phobius"/>
    </source>
</evidence>
<keyword evidence="3" id="KW-0804">Transcription</keyword>
<dbReference type="Gene3D" id="1.10.10.60">
    <property type="entry name" value="Homeodomain-like"/>
    <property type="match status" value="1"/>
</dbReference>
<feature type="transmembrane region" description="Helical" evidence="4">
    <location>
        <begin position="92"/>
        <end position="110"/>
    </location>
</feature>
<evidence type="ECO:0000259" key="5">
    <source>
        <dbReference type="PROSITE" id="PS01124"/>
    </source>
</evidence>